<dbReference type="RefSeq" id="WP_183592981.1">
    <property type="nucleotide sequence ID" value="NZ_JACHWR010000002.1"/>
</dbReference>
<protein>
    <submittedName>
        <fullName evidence="2">Uncharacterized protein</fullName>
    </submittedName>
</protein>
<keyword evidence="3" id="KW-1185">Reference proteome</keyword>
<feature type="compositionally biased region" description="Basic and acidic residues" evidence="1">
    <location>
        <begin position="64"/>
        <end position="87"/>
    </location>
</feature>
<accession>A0A7W4VXF9</accession>
<comment type="caution">
    <text evidence="2">The sequence shown here is derived from an EMBL/GenBank/DDBJ whole genome shotgun (WGS) entry which is preliminary data.</text>
</comment>
<evidence type="ECO:0000256" key="1">
    <source>
        <dbReference type="SAM" id="MobiDB-lite"/>
    </source>
</evidence>
<name>A0A7W4VXF9_9ACTN</name>
<dbReference type="AlphaFoldDB" id="A0A7W4VXF9"/>
<dbReference type="Proteomes" id="UP000589626">
    <property type="component" value="Unassembled WGS sequence"/>
</dbReference>
<gene>
    <name evidence="2" type="ORF">FHU40_002910</name>
</gene>
<evidence type="ECO:0000313" key="2">
    <source>
        <dbReference type="EMBL" id="MBB3043092.1"/>
    </source>
</evidence>
<feature type="region of interest" description="Disordered" evidence="1">
    <location>
        <begin position="51"/>
        <end position="143"/>
    </location>
</feature>
<evidence type="ECO:0000313" key="3">
    <source>
        <dbReference type="Proteomes" id="UP000589626"/>
    </source>
</evidence>
<organism evidence="2 3">
    <name type="scientific">Nocardioides soli</name>
    <dbReference type="NCBI Taxonomy" id="1036020"/>
    <lineage>
        <taxon>Bacteria</taxon>
        <taxon>Bacillati</taxon>
        <taxon>Actinomycetota</taxon>
        <taxon>Actinomycetes</taxon>
        <taxon>Propionibacteriales</taxon>
        <taxon>Nocardioidaceae</taxon>
        <taxon>Nocardioides</taxon>
    </lineage>
</organism>
<sequence>MINTDVSLNTVAPFLEFTTKTTAKKVPKPEPKSLIEALNTKQAALIKVRANGTKRSLPYLAVGTDERKAGGEGRDRRRDRGGPERVPGDGSPVPDEPGPGEGRRGWQSRQGADEGLEGGRRPHRYRERRDAEVPTVTRGWPTG</sequence>
<dbReference type="EMBL" id="JACHWR010000002">
    <property type="protein sequence ID" value="MBB3043092.1"/>
    <property type="molecule type" value="Genomic_DNA"/>
</dbReference>
<reference evidence="2 3" key="1">
    <citation type="submission" date="2020-08" db="EMBL/GenBank/DDBJ databases">
        <title>Sequencing the genomes of 1000 actinobacteria strains.</title>
        <authorList>
            <person name="Klenk H.-P."/>
        </authorList>
    </citation>
    <scope>NUCLEOTIDE SEQUENCE [LARGE SCALE GENOMIC DNA]</scope>
    <source>
        <strain evidence="2 3">DSM 105498</strain>
    </source>
</reference>
<proteinExistence type="predicted"/>